<dbReference type="AlphaFoldDB" id="A0A3S3QSB8"/>
<evidence type="ECO:0000313" key="2">
    <source>
        <dbReference type="Proteomes" id="UP000287853"/>
    </source>
</evidence>
<accession>A0A3S3QSB8</accession>
<proteinExistence type="predicted"/>
<gene>
    <name evidence="1" type="ORF">H206_00764</name>
</gene>
<dbReference type="Proteomes" id="UP000287853">
    <property type="component" value="Unassembled WGS sequence"/>
</dbReference>
<reference evidence="1 2" key="1">
    <citation type="submission" date="2017-01" db="EMBL/GenBank/DDBJ databases">
        <title>The cable genome- insights into the physiology and evolution of filamentous bacteria capable of sulfide oxidation via long distance electron transfer.</title>
        <authorList>
            <person name="Schreiber L."/>
            <person name="Bjerg J.T."/>
            <person name="Boggild A."/>
            <person name="Van De Vossenberg J."/>
            <person name="Meysman F."/>
            <person name="Nielsen L.P."/>
            <person name="Schramm A."/>
            <person name="Kjeldsen K.U."/>
        </authorList>
    </citation>
    <scope>NUCLEOTIDE SEQUENCE [LARGE SCALE GENOMIC DNA]</scope>
    <source>
        <strain evidence="1">MCF</strain>
    </source>
</reference>
<sequence>MLISLMKQPDILSQIALGEDSTRQFKADVHNVDELPTKAGIDITPYSV</sequence>
<comment type="caution">
    <text evidence="1">The sequence shown here is derived from an EMBL/GenBank/DDBJ whole genome shotgun (WGS) entry which is preliminary data.</text>
</comment>
<dbReference type="EMBL" id="MTKO01000067">
    <property type="protein sequence ID" value="RWX46268.1"/>
    <property type="molecule type" value="Genomic_DNA"/>
</dbReference>
<keyword evidence="2" id="KW-1185">Reference proteome</keyword>
<protein>
    <submittedName>
        <fullName evidence="1">Uncharacterized protein</fullName>
    </submittedName>
</protein>
<evidence type="ECO:0000313" key="1">
    <source>
        <dbReference type="EMBL" id="RWX46268.1"/>
    </source>
</evidence>
<organism evidence="1 2">
    <name type="scientific">Candidatus Electrothrix aarhusensis</name>
    <dbReference type="NCBI Taxonomy" id="1859131"/>
    <lineage>
        <taxon>Bacteria</taxon>
        <taxon>Pseudomonadati</taxon>
        <taxon>Thermodesulfobacteriota</taxon>
        <taxon>Desulfobulbia</taxon>
        <taxon>Desulfobulbales</taxon>
        <taxon>Desulfobulbaceae</taxon>
        <taxon>Candidatus Electrothrix</taxon>
    </lineage>
</organism>
<name>A0A3S3QSB8_9BACT</name>